<dbReference type="STRING" id="1849968.A8C32_14340"/>
<evidence type="ECO:0000313" key="2">
    <source>
        <dbReference type="EMBL" id="OEK09062.1"/>
    </source>
</evidence>
<feature type="domain" description="N-acetyltransferase" evidence="1">
    <location>
        <begin position="14"/>
        <end position="157"/>
    </location>
</feature>
<dbReference type="InterPro" id="IPR016181">
    <property type="entry name" value="Acyl_CoA_acyltransferase"/>
</dbReference>
<organism evidence="2 3">
    <name type="scientific">Flavivirga aquatica</name>
    <dbReference type="NCBI Taxonomy" id="1849968"/>
    <lineage>
        <taxon>Bacteria</taxon>
        <taxon>Pseudomonadati</taxon>
        <taxon>Bacteroidota</taxon>
        <taxon>Flavobacteriia</taxon>
        <taxon>Flavobacteriales</taxon>
        <taxon>Flavobacteriaceae</taxon>
        <taxon>Flavivirga</taxon>
    </lineage>
</organism>
<dbReference type="GO" id="GO:0016747">
    <property type="term" value="F:acyltransferase activity, transferring groups other than amino-acyl groups"/>
    <property type="evidence" value="ECO:0007669"/>
    <property type="project" value="InterPro"/>
</dbReference>
<protein>
    <submittedName>
        <fullName evidence="2">GNAT family N-acetyltransferase</fullName>
    </submittedName>
</protein>
<gene>
    <name evidence="2" type="ORF">A8C32_14340</name>
</gene>
<comment type="caution">
    <text evidence="2">The sequence shown here is derived from an EMBL/GenBank/DDBJ whole genome shotgun (WGS) entry which is preliminary data.</text>
</comment>
<dbReference type="SUPFAM" id="SSF55729">
    <property type="entry name" value="Acyl-CoA N-acyltransferases (Nat)"/>
    <property type="match status" value="1"/>
</dbReference>
<dbReference type="AlphaFoldDB" id="A0A1E5TCF6"/>
<dbReference type="InterPro" id="IPR000182">
    <property type="entry name" value="GNAT_dom"/>
</dbReference>
<dbReference type="PROSITE" id="PS51186">
    <property type="entry name" value="GNAT"/>
    <property type="match status" value="1"/>
</dbReference>
<sequence>MLSLINTTSIKLDYKIRLINTEEAYIIRHSVLRVGKPIESCAFDGDNLETTFHFGIFLKNDLIGVCTFLKNSNNLITETSQYQLRGMAILEKFQKKGLGNVILNYGENFLKTKNTQIIWCNAREKASNFYKKSHYKIIGNPFNIKEIGIHYIMYKVL</sequence>
<reference evidence="2 3" key="1">
    <citation type="submission" date="2016-05" db="EMBL/GenBank/DDBJ databases">
        <title>Draft Genome Sequence of Algibacter sp. Strain SK-16 Isolated from the Surface Water of Aburatsubo Inlet.</title>
        <authorList>
            <person name="Wong S.-K."/>
            <person name="Yoshizawa S."/>
            <person name="Nakajima Y."/>
            <person name="Ogura Y."/>
            <person name="Tetsuya H."/>
            <person name="Hamasaki K."/>
        </authorList>
    </citation>
    <scope>NUCLEOTIDE SEQUENCE [LARGE SCALE GENOMIC DNA]</scope>
    <source>
        <strain evidence="2 3">SK-16</strain>
    </source>
</reference>
<dbReference type="OrthoDB" id="2352823at2"/>
<evidence type="ECO:0000259" key="1">
    <source>
        <dbReference type="PROSITE" id="PS51186"/>
    </source>
</evidence>
<keyword evidence="3" id="KW-1185">Reference proteome</keyword>
<dbReference type="Pfam" id="PF00583">
    <property type="entry name" value="Acetyltransf_1"/>
    <property type="match status" value="1"/>
</dbReference>
<dbReference type="Proteomes" id="UP000095713">
    <property type="component" value="Unassembled WGS sequence"/>
</dbReference>
<proteinExistence type="predicted"/>
<dbReference type="Gene3D" id="3.40.630.30">
    <property type="match status" value="1"/>
</dbReference>
<name>A0A1E5TCF6_9FLAO</name>
<evidence type="ECO:0000313" key="3">
    <source>
        <dbReference type="Proteomes" id="UP000095713"/>
    </source>
</evidence>
<keyword evidence="2" id="KW-0808">Transferase</keyword>
<accession>A0A1E5TCF6</accession>
<dbReference type="EMBL" id="MDJD01000014">
    <property type="protein sequence ID" value="OEK09062.1"/>
    <property type="molecule type" value="Genomic_DNA"/>
</dbReference>